<dbReference type="InterPro" id="IPR011015">
    <property type="entry name" value="LEM/LEM-like_dom_sf"/>
</dbReference>
<protein>
    <submittedName>
        <fullName evidence="2">Lamina-associated polypeptide 2, isoforms alpha/zeta</fullName>
    </submittedName>
</protein>
<evidence type="ECO:0000313" key="2">
    <source>
        <dbReference type="EMBL" id="ELK34931.1"/>
    </source>
</evidence>
<evidence type="ECO:0000313" key="3">
    <source>
        <dbReference type="Proteomes" id="UP000010556"/>
    </source>
</evidence>
<reference evidence="3" key="1">
    <citation type="journal article" date="2013" name="Science">
        <title>Comparative analysis of bat genomes provides insight into the evolution of flight and immunity.</title>
        <authorList>
            <person name="Zhang G."/>
            <person name="Cowled C."/>
            <person name="Shi Z."/>
            <person name="Huang Z."/>
            <person name="Bishop-Lilly K.A."/>
            <person name="Fang X."/>
            <person name="Wynne J.W."/>
            <person name="Xiong Z."/>
            <person name="Baker M.L."/>
            <person name="Zhao W."/>
            <person name="Tachedjian M."/>
            <person name="Zhu Y."/>
            <person name="Zhou P."/>
            <person name="Jiang X."/>
            <person name="Ng J."/>
            <person name="Yang L."/>
            <person name="Wu L."/>
            <person name="Xiao J."/>
            <person name="Feng Y."/>
            <person name="Chen Y."/>
            <person name="Sun X."/>
            <person name="Zhang Y."/>
            <person name="Marsh G.A."/>
            <person name="Crameri G."/>
            <person name="Broder C.C."/>
            <person name="Frey K.G."/>
            <person name="Wang L.F."/>
            <person name="Wang J."/>
        </authorList>
    </citation>
    <scope>NUCLEOTIDE SEQUENCE [LARGE SCALE GENOMIC DNA]</scope>
</reference>
<organism evidence="2 3">
    <name type="scientific">Myotis davidii</name>
    <name type="common">David's myotis</name>
    <dbReference type="NCBI Taxonomy" id="225400"/>
    <lineage>
        <taxon>Eukaryota</taxon>
        <taxon>Metazoa</taxon>
        <taxon>Chordata</taxon>
        <taxon>Craniata</taxon>
        <taxon>Vertebrata</taxon>
        <taxon>Euteleostomi</taxon>
        <taxon>Mammalia</taxon>
        <taxon>Eutheria</taxon>
        <taxon>Laurasiatheria</taxon>
        <taxon>Chiroptera</taxon>
        <taxon>Yangochiroptera</taxon>
        <taxon>Vespertilionidae</taxon>
        <taxon>Myotis</taxon>
    </lineage>
</organism>
<dbReference type="Gene3D" id="1.10.720.40">
    <property type="match status" value="1"/>
</dbReference>
<dbReference type="AlphaFoldDB" id="L5M985"/>
<dbReference type="PANTHER" id="PTHR12019">
    <property type="entry name" value="LAMINA-ASSOCIATED POLYPEPTIDE THYMOPOIETIN"/>
    <property type="match status" value="1"/>
</dbReference>
<evidence type="ECO:0000256" key="1">
    <source>
        <dbReference type="SAM" id="MobiDB-lite"/>
    </source>
</evidence>
<sequence>MKPQDGEDLSLWDGRTETQAREMRGLSRIHKGTCDLSPGSSVDASTLQVLVPWSAVTSGETLVSNCPSQLRVSSVGFELFVQGQVLSSLRKSGPESKGLCTRCGPKARSGVALFSSHGKATKKTDKPRLEDKDDLDVTELTNEALLDQLVKYGVGSDGVDFTPSQALPHVDPVGHVESWLPLLGLHIELHAVHGLVKLAVQERGSPPTVQNKGSSMRSSVSDFK</sequence>
<name>L5M985_MYODS</name>
<dbReference type="EMBL" id="KB102792">
    <property type="protein sequence ID" value="ELK34931.1"/>
    <property type="molecule type" value="Genomic_DNA"/>
</dbReference>
<dbReference type="Proteomes" id="UP000010556">
    <property type="component" value="Unassembled WGS sequence"/>
</dbReference>
<feature type="compositionally biased region" description="Polar residues" evidence="1">
    <location>
        <begin position="207"/>
        <end position="224"/>
    </location>
</feature>
<accession>L5M985</accession>
<dbReference type="PANTHER" id="PTHR12019:SF24">
    <property type="entry name" value="LAMINA-ASSOCIATED POLYPEPTIDE 2, ISOFORM ALPHA"/>
    <property type="match status" value="1"/>
</dbReference>
<feature type="region of interest" description="Disordered" evidence="1">
    <location>
        <begin position="203"/>
        <end position="224"/>
    </location>
</feature>
<gene>
    <name evidence="2" type="ORF">MDA_GLEAN10008639</name>
</gene>
<proteinExistence type="predicted"/>
<dbReference type="InterPro" id="IPR051656">
    <property type="entry name" value="LEM_domain"/>
</dbReference>
<keyword evidence="3" id="KW-1185">Reference proteome</keyword>